<feature type="domain" description="CCHC-type" evidence="3">
    <location>
        <begin position="245"/>
        <end position="258"/>
    </location>
</feature>
<reference evidence="4" key="2">
    <citation type="journal article" date="2023" name="Plants (Basel)">
        <title>Annotation of the Turnera subulata (Passifloraceae) Draft Genome Reveals the S-Locus Evolved after the Divergence of Turneroideae from Passifloroideae in a Stepwise Manner.</title>
        <authorList>
            <person name="Henning P.M."/>
            <person name="Roalson E.H."/>
            <person name="Mir W."/>
            <person name="McCubbin A.G."/>
            <person name="Shore J.S."/>
        </authorList>
    </citation>
    <scope>NUCLEOTIDE SEQUENCE</scope>
    <source>
        <strain evidence="4">F60SS</strain>
    </source>
</reference>
<dbReference type="InterPro" id="IPR040256">
    <property type="entry name" value="At4g02000-like"/>
</dbReference>
<dbReference type="GO" id="GO:0003676">
    <property type="term" value="F:nucleic acid binding"/>
    <property type="evidence" value="ECO:0007669"/>
    <property type="project" value="InterPro"/>
</dbReference>
<sequence length="308" mass="34822">MGYGGASGRYLWCHLNFLSVLCICSTMEREQLVGDGRLKSQLAGESSMVKVGESEEEEVFILEESESAQIEASLFCVLGKVLDLKHVNPQAFANITKKVWIPLKGIEVEQINRNLFLSKIFSKRDRQAIVEANKPLFFEKQLVVLKAISGGEVLTQVPLNEVLLWVQLLDIPLNQRTANNVSGIASKAGKFVSFDEKGAVGWGKFVRARVLVNTYKPLRKSLMIRKEGGPMITVSFRYEGKPNFCYICGKLGHVLEECECRNEDSNEEEKHNFGEWLRESPRKPYNVRLEAIREQAAGDLLGRLRKRE</sequence>
<dbReference type="InterPro" id="IPR036875">
    <property type="entry name" value="Znf_CCHC_sf"/>
</dbReference>
<evidence type="ECO:0000256" key="2">
    <source>
        <dbReference type="SAM" id="SignalP"/>
    </source>
</evidence>
<keyword evidence="1" id="KW-0479">Metal-binding</keyword>
<dbReference type="SUPFAM" id="SSF57756">
    <property type="entry name" value="Retrovirus zinc finger-like domains"/>
    <property type="match status" value="1"/>
</dbReference>
<reference evidence="4" key="1">
    <citation type="submission" date="2022-02" db="EMBL/GenBank/DDBJ databases">
        <authorList>
            <person name="Henning P.M."/>
            <person name="McCubbin A.G."/>
            <person name="Shore J.S."/>
        </authorList>
    </citation>
    <scope>NUCLEOTIDE SEQUENCE</scope>
    <source>
        <strain evidence="4">F60SS</strain>
        <tissue evidence="4">Leaves</tissue>
    </source>
</reference>
<dbReference type="InterPro" id="IPR025836">
    <property type="entry name" value="Zn_knuckle_CX2CX4HX4C"/>
</dbReference>
<dbReference type="OrthoDB" id="1939268at2759"/>
<evidence type="ECO:0000256" key="1">
    <source>
        <dbReference type="PROSITE-ProRule" id="PRU00047"/>
    </source>
</evidence>
<feature type="signal peptide" evidence="2">
    <location>
        <begin position="1"/>
        <end position="22"/>
    </location>
</feature>
<proteinExistence type="predicted"/>
<keyword evidence="1" id="KW-0863">Zinc-finger</keyword>
<dbReference type="Proteomes" id="UP001141552">
    <property type="component" value="Unassembled WGS sequence"/>
</dbReference>
<name>A0A9Q0FXI3_9ROSI</name>
<keyword evidence="5" id="KW-1185">Reference proteome</keyword>
<feature type="chain" id="PRO_5040170532" description="CCHC-type domain-containing protein" evidence="2">
    <location>
        <begin position="23"/>
        <end position="308"/>
    </location>
</feature>
<protein>
    <recommendedName>
        <fullName evidence="3">CCHC-type domain-containing protein</fullName>
    </recommendedName>
</protein>
<comment type="caution">
    <text evidence="4">The sequence shown here is derived from an EMBL/GenBank/DDBJ whole genome shotgun (WGS) entry which is preliminary data.</text>
</comment>
<dbReference type="PROSITE" id="PS50158">
    <property type="entry name" value="ZF_CCHC"/>
    <property type="match status" value="1"/>
</dbReference>
<dbReference type="EMBL" id="JAKUCV010003535">
    <property type="protein sequence ID" value="KAJ4838520.1"/>
    <property type="molecule type" value="Genomic_DNA"/>
</dbReference>
<dbReference type="InterPro" id="IPR001878">
    <property type="entry name" value="Znf_CCHC"/>
</dbReference>
<keyword evidence="1" id="KW-0862">Zinc</keyword>
<dbReference type="PANTHER" id="PTHR31286:SF167">
    <property type="entry name" value="OS09G0268800 PROTEIN"/>
    <property type="match status" value="1"/>
</dbReference>
<gene>
    <name evidence="4" type="ORF">Tsubulata_006103</name>
</gene>
<dbReference type="Pfam" id="PF14392">
    <property type="entry name" value="zf-CCHC_4"/>
    <property type="match status" value="1"/>
</dbReference>
<dbReference type="PANTHER" id="PTHR31286">
    <property type="entry name" value="GLYCINE-RICH CELL WALL STRUCTURAL PROTEIN 1.8-LIKE"/>
    <property type="match status" value="1"/>
</dbReference>
<dbReference type="AlphaFoldDB" id="A0A9Q0FXI3"/>
<evidence type="ECO:0000259" key="3">
    <source>
        <dbReference type="PROSITE" id="PS50158"/>
    </source>
</evidence>
<evidence type="ECO:0000313" key="4">
    <source>
        <dbReference type="EMBL" id="KAJ4838520.1"/>
    </source>
</evidence>
<accession>A0A9Q0FXI3</accession>
<organism evidence="4 5">
    <name type="scientific">Turnera subulata</name>
    <dbReference type="NCBI Taxonomy" id="218843"/>
    <lineage>
        <taxon>Eukaryota</taxon>
        <taxon>Viridiplantae</taxon>
        <taxon>Streptophyta</taxon>
        <taxon>Embryophyta</taxon>
        <taxon>Tracheophyta</taxon>
        <taxon>Spermatophyta</taxon>
        <taxon>Magnoliopsida</taxon>
        <taxon>eudicotyledons</taxon>
        <taxon>Gunneridae</taxon>
        <taxon>Pentapetalae</taxon>
        <taxon>rosids</taxon>
        <taxon>fabids</taxon>
        <taxon>Malpighiales</taxon>
        <taxon>Passifloraceae</taxon>
        <taxon>Turnera</taxon>
    </lineage>
</organism>
<evidence type="ECO:0000313" key="5">
    <source>
        <dbReference type="Proteomes" id="UP001141552"/>
    </source>
</evidence>
<keyword evidence="2" id="KW-0732">Signal</keyword>
<dbReference type="GO" id="GO:0008270">
    <property type="term" value="F:zinc ion binding"/>
    <property type="evidence" value="ECO:0007669"/>
    <property type="project" value="UniProtKB-KW"/>
</dbReference>